<dbReference type="InterPro" id="IPR007627">
    <property type="entry name" value="RNA_pol_sigma70_r2"/>
</dbReference>
<evidence type="ECO:0000256" key="1">
    <source>
        <dbReference type="ARBA" id="ARBA00010641"/>
    </source>
</evidence>
<dbReference type="GO" id="GO:0016987">
    <property type="term" value="F:sigma factor activity"/>
    <property type="evidence" value="ECO:0007669"/>
    <property type="project" value="UniProtKB-KW"/>
</dbReference>
<evidence type="ECO:0000259" key="6">
    <source>
        <dbReference type="Pfam" id="PF04542"/>
    </source>
</evidence>
<keyword evidence="3" id="KW-0731">Sigma factor</keyword>
<dbReference type="InterPro" id="IPR013325">
    <property type="entry name" value="RNA_pol_sigma_r2"/>
</dbReference>
<dbReference type="Proteomes" id="UP001206128">
    <property type="component" value="Unassembled WGS sequence"/>
</dbReference>
<evidence type="ECO:0000313" key="8">
    <source>
        <dbReference type="EMBL" id="MCP2169281.1"/>
    </source>
</evidence>
<dbReference type="SUPFAM" id="SSF88946">
    <property type="entry name" value="Sigma2 domain of RNA polymerase sigma factors"/>
    <property type="match status" value="1"/>
</dbReference>
<dbReference type="GO" id="GO:0003677">
    <property type="term" value="F:DNA binding"/>
    <property type="evidence" value="ECO:0007669"/>
    <property type="project" value="UniProtKB-KW"/>
</dbReference>
<dbReference type="InterPro" id="IPR036388">
    <property type="entry name" value="WH-like_DNA-bd_sf"/>
</dbReference>
<dbReference type="EMBL" id="JAMTCK010000017">
    <property type="protein sequence ID" value="MCP2169281.1"/>
    <property type="molecule type" value="Genomic_DNA"/>
</dbReference>
<dbReference type="CDD" id="cd06171">
    <property type="entry name" value="Sigma70_r4"/>
    <property type="match status" value="1"/>
</dbReference>
<dbReference type="SUPFAM" id="SSF88659">
    <property type="entry name" value="Sigma3 and sigma4 domains of RNA polymerase sigma factors"/>
    <property type="match status" value="1"/>
</dbReference>
<evidence type="ECO:0000256" key="3">
    <source>
        <dbReference type="ARBA" id="ARBA00023082"/>
    </source>
</evidence>
<evidence type="ECO:0000259" key="7">
    <source>
        <dbReference type="Pfam" id="PF08281"/>
    </source>
</evidence>
<dbReference type="InterPro" id="IPR039425">
    <property type="entry name" value="RNA_pol_sigma-70-like"/>
</dbReference>
<keyword evidence="2" id="KW-0805">Transcription regulation</keyword>
<evidence type="ECO:0000256" key="4">
    <source>
        <dbReference type="ARBA" id="ARBA00023125"/>
    </source>
</evidence>
<feature type="domain" description="RNA polymerase sigma factor 70 region 4 type 2" evidence="7">
    <location>
        <begin position="103"/>
        <end position="155"/>
    </location>
</feature>
<reference evidence="8" key="1">
    <citation type="submission" date="2022-06" db="EMBL/GenBank/DDBJ databases">
        <title>Genomic Encyclopedia of Archaeal and Bacterial Type Strains, Phase II (KMG-II): from individual species to whole genera.</title>
        <authorList>
            <person name="Goeker M."/>
        </authorList>
    </citation>
    <scope>NUCLEOTIDE SEQUENCE</scope>
    <source>
        <strain evidence="8">DSM 43935</strain>
    </source>
</reference>
<dbReference type="Pfam" id="PF08281">
    <property type="entry name" value="Sigma70_r4_2"/>
    <property type="match status" value="1"/>
</dbReference>
<dbReference type="NCBIfam" id="TIGR02937">
    <property type="entry name" value="sigma70-ECF"/>
    <property type="match status" value="1"/>
</dbReference>
<comment type="caution">
    <text evidence="8">The sequence shown here is derived from an EMBL/GenBank/DDBJ whole genome shotgun (WGS) entry which is preliminary data.</text>
</comment>
<gene>
    <name evidence="8" type="ORF">LX83_006165</name>
</gene>
<organism evidence="8 9">
    <name type="scientific">Goodfellowiella coeruleoviolacea</name>
    <dbReference type="NCBI Taxonomy" id="334858"/>
    <lineage>
        <taxon>Bacteria</taxon>
        <taxon>Bacillati</taxon>
        <taxon>Actinomycetota</taxon>
        <taxon>Actinomycetes</taxon>
        <taxon>Pseudonocardiales</taxon>
        <taxon>Pseudonocardiaceae</taxon>
        <taxon>Goodfellowiella</taxon>
    </lineage>
</organism>
<evidence type="ECO:0000256" key="2">
    <source>
        <dbReference type="ARBA" id="ARBA00023015"/>
    </source>
</evidence>
<dbReference type="GO" id="GO:0006352">
    <property type="term" value="P:DNA-templated transcription initiation"/>
    <property type="evidence" value="ECO:0007669"/>
    <property type="project" value="InterPro"/>
</dbReference>
<keyword evidence="5" id="KW-0804">Transcription</keyword>
<dbReference type="RefSeq" id="WP_253777925.1">
    <property type="nucleotide sequence ID" value="NZ_JAMTCK010000017.1"/>
</dbReference>
<keyword evidence="4" id="KW-0238">DNA-binding</keyword>
<dbReference type="PANTHER" id="PTHR43133:SF50">
    <property type="entry name" value="ECF RNA POLYMERASE SIGMA FACTOR SIGM"/>
    <property type="match status" value="1"/>
</dbReference>
<dbReference type="InterPro" id="IPR013249">
    <property type="entry name" value="RNA_pol_sigma70_r4_t2"/>
</dbReference>
<dbReference type="AlphaFoldDB" id="A0AAE3KIH9"/>
<evidence type="ECO:0000313" key="9">
    <source>
        <dbReference type="Proteomes" id="UP001206128"/>
    </source>
</evidence>
<protein>
    <submittedName>
        <fullName evidence="8">RNA polymerase sigma-70 factor, sigma-E family</fullName>
    </submittedName>
</protein>
<feature type="domain" description="RNA polymerase sigma-70 region 2" evidence="6">
    <location>
        <begin position="10"/>
        <end position="71"/>
    </location>
</feature>
<comment type="similarity">
    <text evidence="1">Belongs to the sigma-70 factor family. ECF subfamily.</text>
</comment>
<accession>A0AAE3KIH9</accession>
<proteinExistence type="inferred from homology"/>
<dbReference type="InterPro" id="IPR013324">
    <property type="entry name" value="RNA_pol_sigma_r3/r4-like"/>
</dbReference>
<dbReference type="InterPro" id="IPR014284">
    <property type="entry name" value="RNA_pol_sigma-70_dom"/>
</dbReference>
<name>A0AAE3KIH9_9PSEU</name>
<dbReference type="Gene3D" id="1.10.1740.10">
    <property type="match status" value="1"/>
</dbReference>
<dbReference type="PANTHER" id="PTHR43133">
    <property type="entry name" value="RNA POLYMERASE ECF-TYPE SIGMA FACTO"/>
    <property type="match status" value="1"/>
</dbReference>
<dbReference type="Gene3D" id="1.10.10.10">
    <property type="entry name" value="Winged helix-like DNA-binding domain superfamily/Winged helix DNA-binding domain"/>
    <property type="match status" value="1"/>
</dbReference>
<dbReference type="Pfam" id="PF04542">
    <property type="entry name" value="Sigma70_r2"/>
    <property type="match status" value="1"/>
</dbReference>
<evidence type="ECO:0000256" key="5">
    <source>
        <dbReference type="ARBA" id="ARBA00023163"/>
    </source>
</evidence>
<keyword evidence="9" id="KW-1185">Reference proteome</keyword>
<sequence>MRHDEFEQFVRDRYGQLLRYAVMLAGHQADAEEVVQESLLRCLGRWRRMKPDNALAYARKAVLHEFLRSTRPRAGLTASARAKSAELTEEVTGDFTSEIAERDRILTVLQRLPPRQRAAVVMRFLLDLSEAQTSREMKCSVGTVKSLTSRGLARIREIWAVQPVLDAASTRRERS</sequence>